<accession>A0A7W7FS02</accession>
<feature type="signal peptide" evidence="2">
    <location>
        <begin position="1"/>
        <end position="24"/>
    </location>
</feature>
<keyword evidence="2" id="KW-0732">Signal</keyword>
<dbReference type="PANTHER" id="PTHR36842:SF2">
    <property type="entry name" value="SLR0505 PROTEIN"/>
    <property type="match status" value="1"/>
</dbReference>
<comment type="similarity">
    <text evidence="1">Belongs to the TolB family.</text>
</comment>
<dbReference type="InterPro" id="IPR011042">
    <property type="entry name" value="6-blade_b-propeller_TolB-like"/>
</dbReference>
<reference evidence="3 4" key="1">
    <citation type="submission" date="2020-08" db="EMBL/GenBank/DDBJ databases">
        <title>Sequencing the genomes of 1000 actinobacteria strains.</title>
        <authorList>
            <person name="Klenk H.-P."/>
        </authorList>
    </citation>
    <scope>NUCLEOTIDE SEQUENCE [LARGE SCALE GENOMIC DNA]</scope>
    <source>
        <strain evidence="3 4">DSM 44230</strain>
    </source>
</reference>
<keyword evidence="4" id="KW-1185">Reference proteome</keyword>
<evidence type="ECO:0000256" key="2">
    <source>
        <dbReference type="SAM" id="SignalP"/>
    </source>
</evidence>
<name>A0A7W7FS02_9PSEU</name>
<dbReference type="SUPFAM" id="SSF82171">
    <property type="entry name" value="DPP6 N-terminal domain-like"/>
    <property type="match status" value="1"/>
</dbReference>
<sequence length="419" mass="42893">MTARTAVVLAVAAAAALLPSPASAALPASVVSRAWFGGGADGPSGTPAVSADGRFVAFASTATNLVPHDRNGHSDIFVRDTWTGLTTQVSGGDGPAYDAPAISADGRLVAYLTDAADLVPGDANGLPDVVVTDRRTGRTTGVSTGGDGESFGAPSISADGRFVVFRSAATNLVPGDTNGVADVFVRDLRTGGIERVSVAAAGTQGDKLAHHGTAVSADGRFVVFPSAATNLVPGDTNGSVDMFLKDRATGTVTRANTTATGEQSSSYTLMPAITADGGQVFFVAWGDNLVPGDTEDTPDVFVKTLRTGEIRRVNTAGDGRAADAQPYQPTISADGRYLSFSSIAANLVPGDTNNVDDVFLKDLRTGVLTRISLRANGKQADGFSVTPALSADGRSIAFASHARLGLGEGRHPDVYLVRR</sequence>
<dbReference type="EMBL" id="JACHMH010000001">
    <property type="protein sequence ID" value="MBB4675637.1"/>
    <property type="molecule type" value="Genomic_DNA"/>
</dbReference>
<gene>
    <name evidence="3" type="ORF">HNR67_001755</name>
</gene>
<evidence type="ECO:0000313" key="3">
    <source>
        <dbReference type="EMBL" id="MBB4675637.1"/>
    </source>
</evidence>
<protein>
    <submittedName>
        <fullName evidence="3">Tol biopolymer transport system component</fullName>
    </submittedName>
</protein>
<dbReference type="InterPro" id="IPR011659">
    <property type="entry name" value="WD40"/>
</dbReference>
<comment type="caution">
    <text evidence="3">The sequence shown here is derived from an EMBL/GenBank/DDBJ whole genome shotgun (WGS) entry which is preliminary data.</text>
</comment>
<dbReference type="Gene3D" id="2.120.10.30">
    <property type="entry name" value="TolB, C-terminal domain"/>
    <property type="match status" value="2"/>
</dbReference>
<evidence type="ECO:0000313" key="4">
    <source>
        <dbReference type="Proteomes" id="UP000533598"/>
    </source>
</evidence>
<dbReference type="AlphaFoldDB" id="A0A7W7FS02"/>
<proteinExistence type="inferred from homology"/>
<dbReference type="RefSeq" id="WP_185001587.1">
    <property type="nucleotide sequence ID" value="NZ_BAAAUI010000031.1"/>
</dbReference>
<feature type="chain" id="PRO_5030963709" evidence="2">
    <location>
        <begin position="25"/>
        <end position="419"/>
    </location>
</feature>
<dbReference type="Proteomes" id="UP000533598">
    <property type="component" value="Unassembled WGS sequence"/>
</dbReference>
<dbReference type="PANTHER" id="PTHR36842">
    <property type="entry name" value="PROTEIN TOLB HOMOLOG"/>
    <property type="match status" value="1"/>
</dbReference>
<organism evidence="3 4">
    <name type="scientific">Crossiella cryophila</name>
    <dbReference type="NCBI Taxonomy" id="43355"/>
    <lineage>
        <taxon>Bacteria</taxon>
        <taxon>Bacillati</taxon>
        <taxon>Actinomycetota</taxon>
        <taxon>Actinomycetes</taxon>
        <taxon>Pseudonocardiales</taxon>
        <taxon>Pseudonocardiaceae</taxon>
        <taxon>Crossiella</taxon>
    </lineage>
</organism>
<evidence type="ECO:0000256" key="1">
    <source>
        <dbReference type="ARBA" id="ARBA00009820"/>
    </source>
</evidence>
<dbReference type="Pfam" id="PF07676">
    <property type="entry name" value="PD40"/>
    <property type="match status" value="2"/>
</dbReference>